<dbReference type="Proteomes" id="UP001595711">
    <property type="component" value="Unassembled WGS sequence"/>
</dbReference>
<dbReference type="HAMAP" id="MF_00337">
    <property type="entry name" value="Exonuc_7_S"/>
    <property type="match status" value="1"/>
</dbReference>
<keyword evidence="5 6" id="KW-0269">Exonuclease</keyword>
<accession>A0ABV7VGP2</accession>
<evidence type="ECO:0000313" key="8">
    <source>
        <dbReference type="Proteomes" id="UP001595711"/>
    </source>
</evidence>
<name>A0ABV7VGP2_9PROT</name>
<keyword evidence="8" id="KW-1185">Reference proteome</keyword>
<gene>
    <name evidence="6" type="primary">xseB</name>
    <name evidence="7" type="ORF">ACFOOQ_11725</name>
</gene>
<keyword evidence="2 6" id="KW-0963">Cytoplasm</keyword>
<dbReference type="Pfam" id="PF02609">
    <property type="entry name" value="Exonuc_VII_S"/>
    <property type="match status" value="1"/>
</dbReference>
<comment type="similarity">
    <text evidence="1 6">Belongs to the XseB family.</text>
</comment>
<dbReference type="EC" id="3.1.11.6" evidence="6"/>
<comment type="caution">
    <text evidence="7">The sequence shown here is derived from an EMBL/GenBank/DDBJ whole genome shotgun (WGS) entry which is preliminary data.</text>
</comment>
<evidence type="ECO:0000313" key="7">
    <source>
        <dbReference type="EMBL" id="MFC3676217.1"/>
    </source>
</evidence>
<comment type="subunit">
    <text evidence="6">Heterooligomer composed of large and small subunits.</text>
</comment>
<reference evidence="8" key="1">
    <citation type="journal article" date="2019" name="Int. J. Syst. Evol. Microbiol.">
        <title>The Global Catalogue of Microorganisms (GCM) 10K type strain sequencing project: providing services to taxonomists for standard genome sequencing and annotation.</title>
        <authorList>
            <consortium name="The Broad Institute Genomics Platform"/>
            <consortium name="The Broad Institute Genome Sequencing Center for Infectious Disease"/>
            <person name="Wu L."/>
            <person name="Ma J."/>
        </authorList>
    </citation>
    <scope>NUCLEOTIDE SEQUENCE [LARGE SCALE GENOMIC DNA]</scope>
    <source>
        <strain evidence="8">KCTC 42182</strain>
    </source>
</reference>
<dbReference type="PANTHER" id="PTHR34137:SF1">
    <property type="entry name" value="EXODEOXYRIBONUCLEASE 7 SMALL SUBUNIT"/>
    <property type="match status" value="1"/>
</dbReference>
<dbReference type="NCBIfam" id="NF002139">
    <property type="entry name" value="PRK00977.1-3"/>
    <property type="match status" value="1"/>
</dbReference>
<dbReference type="GO" id="GO:0008855">
    <property type="term" value="F:exodeoxyribonuclease VII activity"/>
    <property type="evidence" value="ECO:0007669"/>
    <property type="project" value="UniProtKB-EC"/>
</dbReference>
<proteinExistence type="inferred from homology"/>
<dbReference type="Gene3D" id="1.10.287.1040">
    <property type="entry name" value="Exonuclease VII, small subunit"/>
    <property type="match status" value="1"/>
</dbReference>
<dbReference type="RefSeq" id="WP_379726411.1">
    <property type="nucleotide sequence ID" value="NZ_JBHRYJ010000002.1"/>
</dbReference>
<dbReference type="SUPFAM" id="SSF116842">
    <property type="entry name" value="XseB-like"/>
    <property type="match status" value="1"/>
</dbReference>
<evidence type="ECO:0000256" key="1">
    <source>
        <dbReference type="ARBA" id="ARBA00009998"/>
    </source>
</evidence>
<dbReference type="NCBIfam" id="TIGR01280">
    <property type="entry name" value="xseB"/>
    <property type="match status" value="1"/>
</dbReference>
<protein>
    <recommendedName>
        <fullName evidence="6">Exodeoxyribonuclease 7 small subunit</fullName>
        <ecNumber evidence="6">3.1.11.6</ecNumber>
    </recommendedName>
    <alternativeName>
        <fullName evidence="6">Exodeoxyribonuclease VII small subunit</fullName>
        <shortName evidence="6">Exonuclease VII small subunit</shortName>
    </alternativeName>
</protein>
<dbReference type="InterPro" id="IPR003761">
    <property type="entry name" value="Exonuc_VII_S"/>
</dbReference>
<dbReference type="PANTHER" id="PTHR34137">
    <property type="entry name" value="EXODEOXYRIBONUCLEASE 7 SMALL SUBUNIT"/>
    <property type="match status" value="1"/>
</dbReference>
<evidence type="ECO:0000256" key="4">
    <source>
        <dbReference type="ARBA" id="ARBA00022801"/>
    </source>
</evidence>
<organism evidence="7 8">
    <name type="scientific">Ferrovibrio xuzhouensis</name>
    <dbReference type="NCBI Taxonomy" id="1576914"/>
    <lineage>
        <taxon>Bacteria</taxon>
        <taxon>Pseudomonadati</taxon>
        <taxon>Pseudomonadota</taxon>
        <taxon>Alphaproteobacteria</taxon>
        <taxon>Rhodospirillales</taxon>
        <taxon>Rhodospirillaceae</taxon>
        <taxon>Ferrovibrio</taxon>
    </lineage>
</organism>
<dbReference type="InterPro" id="IPR037004">
    <property type="entry name" value="Exonuc_VII_ssu_sf"/>
</dbReference>
<keyword evidence="3 6" id="KW-0540">Nuclease</keyword>
<sequence>MSKSKETAEGAAEAIPADIAAMSFEAALKALDEIVSKLESGRVDLEESIALYGRGALLRRHCEAKLKAAEEKIEKIVVGADGQPATQPFKAAD</sequence>
<evidence type="ECO:0000256" key="2">
    <source>
        <dbReference type="ARBA" id="ARBA00022490"/>
    </source>
</evidence>
<comment type="catalytic activity">
    <reaction evidence="6">
        <text>Exonucleolytic cleavage in either 5'- to 3'- or 3'- to 5'-direction to yield nucleoside 5'-phosphates.</text>
        <dbReference type="EC" id="3.1.11.6"/>
    </reaction>
</comment>
<dbReference type="EMBL" id="JBHRYJ010000002">
    <property type="protein sequence ID" value="MFC3676217.1"/>
    <property type="molecule type" value="Genomic_DNA"/>
</dbReference>
<evidence type="ECO:0000256" key="5">
    <source>
        <dbReference type="ARBA" id="ARBA00022839"/>
    </source>
</evidence>
<comment type="function">
    <text evidence="6">Bidirectionally degrades single-stranded DNA into large acid-insoluble oligonucleotides, which are then degraded further into small acid-soluble oligonucleotides.</text>
</comment>
<comment type="subcellular location">
    <subcellularLocation>
        <location evidence="6">Cytoplasm</location>
    </subcellularLocation>
</comment>
<evidence type="ECO:0000256" key="6">
    <source>
        <dbReference type="HAMAP-Rule" id="MF_00337"/>
    </source>
</evidence>
<evidence type="ECO:0000256" key="3">
    <source>
        <dbReference type="ARBA" id="ARBA00022722"/>
    </source>
</evidence>
<keyword evidence="4 6" id="KW-0378">Hydrolase</keyword>